<dbReference type="Proteomes" id="UP000476064">
    <property type="component" value="Chromosome"/>
</dbReference>
<dbReference type="GO" id="GO:0035999">
    <property type="term" value="P:tetrahydrofolate interconversion"/>
    <property type="evidence" value="ECO:0007669"/>
    <property type="project" value="TreeGrafter"/>
</dbReference>
<comment type="catalytic activity">
    <reaction evidence="5">
        <text>(6S)-5-formyl-5,6,7,8-tetrahydrofolate + ATP = (6R)-5,10-methenyltetrahydrofolate + ADP + phosphate</text>
        <dbReference type="Rhea" id="RHEA:10488"/>
        <dbReference type="ChEBI" id="CHEBI:30616"/>
        <dbReference type="ChEBI" id="CHEBI:43474"/>
        <dbReference type="ChEBI" id="CHEBI:57455"/>
        <dbReference type="ChEBI" id="CHEBI:57457"/>
        <dbReference type="ChEBI" id="CHEBI:456216"/>
        <dbReference type="EC" id="6.3.3.2"/>
    </reaction>
</comment>
<evidence type="ECO:0000256" key="3">
    <source>
        <dbReference type="ARBA" id="ARBA00022840"/>
    </source>
</evidence>
<keyword evidence="7" id="KW-1185">Reference proteome</keyword>
<keyword evidence="3 4" id="KW-0067">ATP-binding</keyword>
<sequence length="214" mass="23460">MDRAEEKQAARTAAALKRDGLSEACRMAWSDTVCQLTVEWLRRRIGEGAAVRSIMAYVPFRSELDTTLLIEWCWRKGLTVVVSRCIRGDRSMELYAIEAWDELMPGAYGIREPDPAAARRCGAGFVPDIVFVPGLAFDGDGGRLGYGGGYYDRFHERMAAAARLAGVEAPLWIGLGYEAQQADAVPMDSHDMVVDGVITELGYRGGTTNGTDPF</sequence>
<dbReference type="Gene3D" id="3.40.50.10420">
    <property type="entry name" value="NagB/RpiA/CoA transferase-like"/>
    <property type="match status" value="1"/>
</dbReference>
<dbReference type="KEGG" id="plyc:GXP70_25625"/>
<dbReference type="NCBIfam" id="TIGR02727">
    <property type="entry name" value="MTHFS_bact"/>
    <property type="match status" value="1"/>
</dbReference>
<dbReference type="InterPro" id="IPR037171">
    <property type="entry name" value="NagB/RpiA_transferase-like"/>
</dbReference>
<dbReference type="InterPro" id="IPR002698">
    <property type="entry name" value="FTHF_cligase"/>
</dbReference>
<dbReference type="GO" id="GO:0046872">
    <property type="term" value="F:metal ion binding"/>
    <property type="evidence" value="ECO:0007669"/>
    <property type="project" value="UniProtKB-KW"/>
</dbReference>
<evidence type="ECO:0000313" key="7">
    <source>
        <dbReference type="Proteomes" id="UP000476064"/>
    </source>
</evidence>
<dbReference type="AlphaFoldDB" id="A0A6C0G3E4"/>
<dbReference type="EC" id="6.3.3.2" evidence="5"/>
<dbReference type="EMBL" id="CP048209">
    <property type="protein sequence ID" value="QHT63012.1"/>
    <property type="molecule type" value="Genomic_DNA"/>
</dbReference>
<name>A0A6C0G3E4_9BACL</name>
<gene>
    <name evidence="6" type="ORF">GXP70_25625</name>
</gene>
<reference evidence="6 7" key="1">
    <citation type="submission" date="2020-01" db="EMBL/GenBank/DDBJ databases">
        <title>Paenibacillus sp. nov., isolated from tomato rhizosphere.</title>
        <authorList>
            <person name="Weon H.-Y."/>
            <person name="Lee S.A."/>
        </authorList>
    </citation>
    <scope>NUCLEOTIDE SEQUENCE [LARGE SCALE GENOMIC DNA]</scope>
    <source>
        <strain evidence="6 7">12200R-189</strain>
    </source>
</reference>
<dbReference type="SUPFAM" id="SSF100950">
    <property type="entry name" value="NagB/RpiA/CoA transferase-like"/>
    <property type="match status" value="1"/>
</dbReference>
<feature type="binding site" evidence="4">
    <location>
        <position position="58"/>
    </location>
    <ligand>
        <name>substrate</name>
    </ligand>
</feature>
<dbReference type="PIRSF" id="PIRSF006806">
    <property type="entry name" value="FTHF_cligase"/>
    <property type="match status" value="1"/>
</dbReference>
<keyword evidence="6" id="KW-0436">Ligase</keyword>
<keyword evidence="2 4" id="KW-0547">Nucleotide-binding</keyword>
<organism evidence="6 7">
    <name type="scientific">Paenibacillus lycopersici</name>
    <dbReference type="NCBI Taxonomy" id="2704462"/>
    <lineage>
        <taxon>Bacteria</taxon>
        <taxon>Bacillati</taxon>
        <taxon>Bacillota</taxon>
        <taxon>Bacilli</taxon>
        <taxon>Bacillales</taxon>
        <taxon>Paenibacillaceae</taxon>
        <taxon>Paenibacillus</taxon>
    </lineage>
</organism>
<comment type="similarity">
    <text evidence="1 5">Belongs to the 5-formyltetrahydrofolate cyclo-ligase family.</text>
</comment>
<dbReference type="Pfam" id="PF01812">
    <property type="entry name" value="5-FTHF_cyc-lig"/>
    <property type="match status" value="1"/>
</dbReference>
<dbReference type="GO" id="GO:0009396">
    <property type="term" value="P:folic acid-containing compound biosynthetic process"/>
    <property type="evidence" value="ECO:0007669"/>
    <property type="project" value="TreeGrafter"/>
</dbReference>
<evidence type="ECO:0000313" key="6">
    <source>
        <dbReference type="EMBL" id="QHT63012.1"/>
    </source>
</evidence>
<evidence type="ECO:0000256" key="4">
    <source>
        <dbReference type="PIRSR" id="PIRSR006806-1"/>
    </source>
</evidence>
<dbReference type="RefSeq" id="WP_162359442.1">
    <property type="nucleotide sequence ID" value="NZ_CP048209.1"/>
</dbReference>
<protein>
    <recommendedName>
        <fullName evidence="5">5-formyltetrahydrofolate cyclo-ligase</fullName>
        <ecNumber evidence="5">6.3.3.2</ecNumber>
    </recommendedName>
</protein>
<dbReference type="PANTHER" id="PTHR23407:SF1">
    <property type="entry name" value="5-FORMYLTETRAHYDROFOLATE CYCLO-LIGASE"/>
    <property type="match status" value="1"/>
</dbReference>
<evidence type="ECO:0000256" key="1">
    <source>
        <dbReference type="ARBA" id="ARBA00010638"/>
    </source>
</evidence>
<dbReference type="PANTHER" id="PTHR23407">
    <property type="entry name" value="ATPASE INHIBITOR/5-FORMYLTETRAHYDROFOLATE CYCLO-LIGASE"/>
    <property type="match status" value="1"/>
</dbReference>
<keyword evidence="5" id="KW-0479">Metal-binding</keyword>
<keyword evidence="5" id="KW-0460">Magnesium</keyword>
<dbReference type="InterPro" id="IPR024185">
    <property type="entry name" value="FTHF_cligase-like_sf"/>
</dbReference>
<comment type="cofactor">
    <cofactor evidence="5">
        <name>Mg(2+)</name>
        <dbReference type="ChEBI" id="CHEBI:18420"/>
    </cofactor>
</comment>
<feature type="binding site" evidence="4">
    <location>
        <begin position="7"/>
        <end position="11"/>
    </location>
    <ligand>
        <name>ATP</name>
        <dbReference type="ChEBI" id="CHEBI:30616"/>
    </ligand>
</feature>
<dbReference type="GO" id="GO:0005524">
    <property type="term" value="F:ATP binding"/>
    <property type="evidence" value="ECO:0007669"/>
    <property type="project" value="UniProtKB-KW"/>
</dbReference>
<feature type="binding site" evidence="4">
    <location>
        <position position="63"/>
    </location>
    <ligand>
        <name>substrate</name>
    </ligand>
</feature>
<evidence type="ECO:0000256" key="2">
    <source>
        <dbReference type="ARBA" id="ARBA00022741"/>
    </source>
</evidence>
<feature type="binding site" evidence="4">
    <location>
        <begin position="143"/>
        <end position="151"/>
    </location>
    <ligand>
        <name>ATP</name>
        <dbReference type="ChEBI" id="CHEBI:30616"/>
    </ligand>
</feature>
<evidence type="ECO:0000256" key="5">
    <source>
        <dbReference type="RuleBase" id="RU361279"/>
    </source>
</evidence>
<proteinExistence type="inferred from homology"/>
<dbReference type="GO" id="GO:0030272">
    <property type="term" value="F:5-formyltetrahydrofolate cyclo-ligase activity"/>
    <property type="evidence" value="ECO:0007669"/>
    <property type="project" value="UniProtKB-EC"/>
</dbReference>
<accession>A0A6C0G3E4</accession>